<reference evidence="4" key="1">
    <citation type="submission" date="2021-01" db="EMBL/GenBank/DDBJ databases">
        <authorList>
            <person name="Corre E."/>
            <person name="Pelletier E."/>
            <person name="Niang G."/>
            <person name="Scheremetjew M."/>
            <person name="Finn R."/>
            <person name="Kale V."/>
            <person name="Holt S."/>
            <person name="Cochrane G."/>
            <person name="Meng A."/>
            <person name="Brown T."/>
            <person name="Cohen L."/>
        </authorList>
    </citation>
    <scope>NUCLEOTIDE SEQUENCE</scope>
    <source>
        <strain evidence="4">CCMP 2712</strain>
    </source>
</reference>
<dbReference type="Pfam" id="PF00352">
    <property type="entry name" value="TBP"/>
    <property type="match status" value="1"/>
</dbReference>
<sequence length="285" mass="32466">MRGGGGIACVRWLGRRAELDAVSYKPDTWMWQGIKKGSSTLTYRLFYHRLQVKRRRRERGECVHGRGHDGLKAAQARSTYLHSSPRMLMTSNVETMTLDENFSDLRTVNVVARARLAGPRRLDTKLLASRLRNSQYGGDLTNARSVTLRFPLHSTVVKVYESGSMVVVGARSASSARSTLRAVARRIQRVLRDVRGLEGFRVVHTVWSFKMRRAIDRVRTYERLCERFFPSYEPEINTALTVPLEDLRVKACLHKRSGAVFGVKRDRDAYLALQLIAPLLVYVGE</sequence>
<dbReference type="EMBL" id="HBKN01023584">
    <property type="protein sequence ID" value="CAE2305741.1"/>
    <property type="molecule type" value="Transcribed_RNA"/>
</dbReference>
<dbReference type="GO" id="GO:0006352">
    <property type="term" value="P:DNA-templated transcription initiation"/>
    <property type="evidence" value="ECO:0007669"/>
    <property type="project" value="InterPro"/>
</dbReference>
<gene>
    <name evidence="4" type="ORF">GTHE00462_LOCUS18494</name>
</gene>
<comment type="similarity">
    <text evidence="1">Belongs to the TBP family.</text>
</comment>
<protein>
    <recommendedName>
        <fullName evidence="5">TATA box-binding protein-like 1</fullName>
    </recommendedName>
</protein>
<name>A0A7S4NRZ1_GUITH</name>
<dbReference type="AlphaFoldDB" id="A0A7S4NRZ1"/>
<dbReference type="InterPro" id="IPR012295">
    <property type="entry name" value="TBP_dom_sf"/>
</dbReference>
<evidence type="ECO:0008006" key="5">
    <source>
        <dbReference type="Google" id="ProtNLM"/>
    </source>
</evidence>
<evidence type="ECO:0000256" key="2">
    <source>
        <dbReference type="ARBA" id="ARBA00023125"/>
    </source>
</evidence>
<evidence type="ECO:0000256" key="1">
    <source>
        <dbReference type="ARBA" id="ARBA00005560"/>
    </source>
</evidence>
<evidence type="ECO:0000313" key="4">
    <source>
        <dbReference type="EMBL" id="CAE2305741.1"/>
    </source>
</evidence>
<dbReference type="PANTHER" id="PTHR10126">
    <property type="entry name" value="TATA-BOX BINDING PROTEIN"/>
    <property type="match status" value="1"/>
</dbReference>
<proteinExistence type="inferred from homology"/>
<dbReference type="GO" id="GO:0003677">
    <property type="term" value="F:DNA binding"/>
    <property type="evidence" value="ECO:0007669"/>
    <property type="project" value="UniProtKB-KW"/>
</dbReference>
<dbReference type="InterPro" id="IPR000814">
    <property type="entry name" value="TBP"/>
</dbReference>
<keyword evidence="3" id="KW-0804">Transcription</keyword>
<evidence type="ECO:0000256" key="3">
    <source>
        <dbReference type="ARBA" id="ARBA00023163"/>
    </source>
</evidence>
<dbReference type="SUPFAM" id="SSF55945">
    <property type="entry name" value="TATA-box binding protein-like"/>
    <property type="match status" value="1"/>
</dbReference>
<dbReference type="Gene3D" id="3.30.310.10">
    <property type="entry name" value="TATA-Binding Protein"/>
    <property type="match status" value="2"/>
</dbReference>
<accession>A0A7S4NRZ1</accession>
<organism evidence="4">
    <name type="scientific">Guillardia theta</name>
    <name type="common">Cryptophyte</name>
    <name type="synonym">Cryptomonas phi</name>
    <dbReference type="NCBI Taxonomy" id="55529"/>
    <lineage>
        <taxon>Eukaryota</taxon>
        <taxon>Cryptophyceae</taxon>
        <taxon>Pyrenomonadales</taxon>
        <taxon>Geminigeraceae</taxon>
        <taxon>Guillardia</taxon>
    </lineage>
</organism>
<keyword evidence="2" id="KW-0238">DNA-binding</keyword>